<dbReference type="EMBL" id="CP048020">
    <property type="protein sequence ID" value="QHX43721.1"/>
    <property type="molecule type" value="Genomic_DNA"/>
</dbReference>
<organism evidence="9 10">
    <name type="scientific">Treponema vincentii</name>
    <dbReference type="NCBI Taxonomy" id="69710"/>
    <lineage>
        <taxon>Bacteria</taxon>
        <taxon>Pseudomonadati</taxon>
        <taxon>Spirochaetota</taxon>
        <taxon>Spirochaetia</taxon>
        <taxon>Spirochaetales</taxon>
        <taxon>Treponemataceae</taxon>
        <taxon>Treponema</taxon>
    </lineage>
</organism>
<dbReference type="CDD" id="cd00495">
    <property type="entry name" value="Ribosomal_L25_TL5_CTC"/>
    <property type="match status" value="1"/>
</dbReference>
<evidence type="ECO:0000256" key="6">
    <source>
        <dbReference type="SAM" id="MobiDB-lite"/>
    </source>
</evidence>
<evidence type="ECO:0000256" key="5">
    <source>
        <dbReference type="HAMAP-Rule" id="MF_01334"/>
    </source>
</evidence>
<evidence type="ECO:0000256" key="1">
    <source>
        <dbReference type="ARBA" id="ARBA00022730"/>
    </source>
</evidence>
<dbReference type="InterPro" id="IPR020930">
    <property type="entry name" value="Ribosomal_uL5_bac-type"/>
</dbReference>
<dbReference type="Pfam" id="PF14693">
    <property type="entry name" value="Ribosomal_TL5_C"/>
    <property type="match status" value="1"/>
</dbReference>
<dbReference type="Gene3D" id="2.170.120.20">
    <property type="entry name" value="Ribosomal protein L25, beta domain"/>
    <property type="match status" value="1"/>
</dbReference>
<dbReference type="GO" id="GO:0003735">
    <property type="term" value="F:structural constituent of ribosome"/>
    <property type="evidence" value="ECO:0007669"/>
    <property type="project" value="InterPro"/>
</dbReference>
<accession>A0A6P1Y1V2</accession>
<gene>
    <name evidence="5" type="primary">rplY</name>
    <name evidence="5" type="synonym">ctc</name>
    <name evidence="9" type="ORF">GWP43_10035</name>
</gene>
<feature type="compositionally biased region" description="Low complexity" evidence="6">
    <location>
        <begin position="188"/>
        <end position="212"/>
    </location>
</feature>
<keyword evidence="1 5" id="KW-0699">rRNA-binding</keyword>
<dbReference type="PANTHER" id="PTHR33284">
    <property type="entry name" value="RIBOSOMAL PROTEIN L25/GLN-TRNA SYNTHETASE, ANTI-CODON-BINDING DOMAIN-CONTAINING PROTEIN"/>
    <property type="match status" value="1"/>
</dbReference>
<dbReference type="PANTHER" id="PTHR33284:SF1">
    <property type="entry name" value="RIBOSOMAL PROTEIN L25_GLN-TRNA SYNTHETASE, ANTI-CODON-BINDING DOMAIN-CONTAINING PROTEIN"/>
    <property type="match status" value="1"/>
</dbReference>
<dbReference type="GO" id="GO:0022625">
    <property type="term" value="C:cytosolic large ribosomal subunit"/>
    <property type="evidence" value="ECO:0007669"/>
    <property type="project" value="TreeGrafter"/>
</dbReference>
<sequence>MEERVLTACRRTGFGKAAAAKCRRANRLPAVIYDNAGRSTAIEVPYRDFEKLFKTVTESTLITVKVDEKDEFEVFIKDYQYDIVSDKVFHADFYAVERGQLLRTKIQIRLSGSPEACRQGAVLETGIAELEVECLPRDLPERIVVDVEKLGANEAIHVRDIKVPEGVKILTDADLAVAMVKFAKEEAPAPTEEAASAEGAAPADAATPDAKA</sequence>
<dbReference type="NCBIfam" id="TIGR00731">
    <property type="entry name" value="bL25_bact_ctc"/>
    <property type="match status" value="1"/>
</dbReference>
<evidence type="ECO:0000256" key="3">
    <source>
        <dbReference type="ARBA" id="ARBA00022980"/>
    </source>
</evidence>
<dbReference type="AlphaFoldDB" id="A0A6P1Y1V2"/>
<proteinExistence type="inferred from homology"/>
<dbReference type="GO" id="GO:0006412">
    <property type="term" value="P:translation"/>
    <property type="evidence" value="ECO:0007669"/>
    <property type="project" value="UniProtKB-UniRule"/>
</dbReference>
<dbReference type="KEGG" id="trz:GWP43_10035"/>
<evidence type="ECO:0000259" key="8">
    <source>
        <dbReference type="Pfam" id="PF14693"/>
    </source>
</evidence>
<dbReference type="Gene3D" id="2.40.240.10">
    <property type="entry name" value="Ribosomal Protein L25, Chain P"/>
    <property type="match status" value="1"/>
</dbReference>
<dbReference type="GO" id="GO:0008097">
    <property type="term" value="F:5S rRNA binding"/>
    <property type="evidence" value="ECO:0007669"/>
    <property type="project" value="InterPro"/>
</dbReference>
<comment type="similarity">
    <text evidence="5">Belongs to the bacterial ribosomal protein bL25 family. CTC subfamily.</text>
</comment>
<protein>
    <recommendedName>
        <fullName evidence="5">Large ribosomal subunit protein bL25</fullName>
    </recommendedName>
    <alternativeName>
        <fullName evidence="5">General stress protein CTC</fullName>
    </alternativeName>
</protein>
<keyword evidence="2 5" id="KW-0694">RNA-binding</keyword>
<dbReference type="InterPro" id="IPR037121">
    <property type="entry name" value="Ribosomal_bL25_C"/>
</dbReference>
<reference evidence="9 10" key="1">
    <citation type="submission" date="2020-01" db="EMBL/GenBank/DDBJ databases">
        <title>Complete genome sequence of a human oral phylogroup 1 Treponema sp. strain ATCC 700766, originally isolated from periodontitis dental plaque.</title>
        <authorList>
            <person name="Chan Y."/>
            <person name="Huo Y.-B."/>
            <person name="Yu X.-L."/>
            <person name="Zeng H."/>
            <person name="Leung W.-K."/>
            <person name="Watt R.M."/>
        </authorList>
    </citation>
    <scope>NUCLEOTIDE SEQUENCE [LARGE SCALE GENOMIC DNA]</scope>
    <source>
        <strain evidence="9 10">OMZ 804</strain>
    </source>
</reference>
<keyword evidence="4 5" id="KW-0687">Ribonucleoprotein</keyword>
<dbReference type="InterPro" id="IPR020056">
    <property type="entry name" value="Rbsml_bL25/Gln-tRNA_synth_N"/>
</dbReference>
<dbReference type="RefSeq" id="WP_162664034.1">
    <property type="nucleotide sequence ID" value="NZ_CP048020.1"/>
</dbReference>
<dbReference type="Proteomes" id="UP000464374">
    <property type="component" value="Chromosome"/>
</dbReference>
<evidence type="ECO:0000313" key="9">
    <source>
        <dbReference type="EMBL" id="QHX43721.1"/>
    </source>
</evidence>
<name>A0A6P1Y1V2_9SPIR</name>
<comment type="function">
    <text evidence="5">This is one of the proteins that binds to the 5S RNA in the ribosome where it forms part of the central protuberance.</text>
</comment>
<dbReference type="InterPro" id="IPR029751">
    <property type="entry name" value="Ribosomal_L25_dom"/>
</dbReference>
<feature type="region of interest" description="Disordered" evidence="6">
    <location>
        <begin position="187"/>
        <end position="212"/>
    </location>
</feature>
<keyword evidence="3 5" id="KW-0689">Ribosomal protein</keyword>
<dbReference type="InterPro" id="IPR001021">
    <property type="entry name" value="Ribosomal_bL25_long"/>
</dbReference>
<comment type="subunit">
    <text evidence="5">Part of the 50S ribosomal subunit; part of the 5S rRNA/L5/L18/L25 subcomplex. Contacts the 5S rRNA. Binds to the 5S rRNA independently of L5 and L18.</text>
</comment>
<dbReference type="SUPFAM" id="SSF50715">
    <property type="entry name" value="Ribosomal protein L25-like"/>
    <property type="match status" value="1"/>
</dbReference>
<dbReference type="InterPro" id="IPR011035">
    <property type="entry name" value="Ribosomal_bL25/Gln-tRNA_synth"/>
</dbReference>
<dbReference type="InterPro" id="IPR020057">
    <property type="entry name" value="Ribosomal_bL25_b-dom"/>
</dbReference>
<dbReference type="Pfam" id="PF01386">
    <property type="entry name" value="Ribosomal_L25p"/>
    <property type="match status" value="1"/>
</dbReference>
<feature type="domain" description="Large ribosomal subunit protein bL25 beta" evidence="8">
    <location>
        <begin position="103"/>
        <end position="181"/>
    </location>
</feature>
<evidence type="ECO:0000256" key="2">
    <source>
        <dbReference type="ARBA" id="ARBA00022884"/>
    </source>
</evidence>
<evidence type="ECO:0000313" key="10">
    <source>
        <dbReference type="Proteomes" id="UP000464374"/>
    </source>
</evidence>
<dbReference type="HAMAP" id="MF_01334">
    <property type="entry name" value="Ribosomal_bL25_CTC"/>
    <property type="match status" value="1"/>
</dbReference>
<feature type="domain" description="Large ribosomal subunit protein bL25 L25" evidence="7">
    <location>
        <begin position="6"/>
        <end position="93"/>
    </location>
</feature>
<evidence type="ECO:0000259" key="7">
    <source>
        <dbReference type="Pfam" id="PF01386"/>
    </source>
</evidence>
<evidence type="ECO:0000256" key="4">
    <source>
        <dbReference type="ARBA" id="ARBA00023274"/>
    </source>
</evidence>